<protein>
    <recommendedName>
        <fullName evidence="5">MYXO-CTERM domain-containing protein</fullName>
    </recommendedName>
</protein>
<keyword evidence="2" id="KW-0812">Transmembrane</keyword>
<evidence type="ECO:0008006" key="5">
    <source>
        <dbReference type="Google" id="ProtNLM"/>
    </source>
</evidence>
<feature type="region of interest" description="Disordered" evidence="1">
    <location>
        <begin position="32"/>
        <end position="54"/>
    </location>
</feature>
<dbReference type="Proteomes" id="UP000823521">
    <property type="component" value="Unassembled WGS sequence"/>
</dbReference>
<comment type="caution">
    <text evidence="3">The sequence shown here is derived from an EMBL/GenBank/DDBJ whole genome shotgun (WGS) entry which is preliminary data.</text>
</comment>
<proteinExistence type="predicted"/>
<evidence type="ECO:0000256" key="2">
    <source>
        <dbReference type="SAM" id="Phobius"/>
    </source>
</evidence>
<reference evidence="3 4" key="1">
    <citation type="submission" date="2019-12" db="EMBL/GenBank/DDBJ databases">
        <title>Whole genome sequencing of endophytic Actinobacterium Micromonospora sp. MPMI6T.</title>
        <authorList>
            <person name="Evv R."/>
            <person name="Podile A.R."/>
        </authorList>
    </citation>
    <scope>NUCLEOTIDE SEQUENCE [LARGE SCALE GENOMIC DNA]</scope>
    <source>
        <strain evidence="3 4">MPMI6</strain>
    </source>
</reference>
<keyword evidence="2" id="KW-1133">Transmembrane helix</keyword>
<name>A0ABS3W1Z8_MICEH</name>
<gene>
    <name evidence="3" type="ORF">GSF22_32925</name>
</gene>
<dbReference type="EMBL" id="WVUH01000587">
    <property type="protein sequence ID" value="MBO4210761.1"/>
    <property type="molecule type" value="Genomic_DNA"/>
</dbReference>
<dbReference type="RefSeq" id="WP_208817830.1">
    <property type="nucleotide sequence ID" value="NZ_WVUH01000587.1"/>
</dbReference>
<evidence type="ECO:0000313" key="3">
    <source>
        <dbReference type="EMBL" id="MBO4210761.1"/>
    </source>
</evidence>
<sequence>MFGSNLLDRRKKTERIADQAWQQLVSAVNSAGDSLRDTARSTGRGTSHLADEAGDRVGAAADEAWHRATRAFDALAGRRPGLPWAWLVGAAVVGAAIGWAAGSAARAVADRDTDLRRVDDIEFVDVDRPDAPVSLDVDRAGPSER</sequence>
<evidence type="ECO:0000313" key="4">
    <source>
        <dbReference type="Proteomes" id="UP000823521"/>
    </source>
</evidence>
<keyword evidence="2" id="KW-0472">Membrane</keyword>
<keyword evidence="4" id="KW-1185">Reference proteome</keyword>
<accession>A0ABS3W1Z8</accession>
<organism evidence="3 4">
    <name type="scientific">Micromonospora echinofusca</name>
    <dbReference type="NCBI Taxonomy" id="47858"/>
    <lineage>
        <taxon>Bacteria</taxon>
        <taxon>Bacillati</taxon>
        <taxon>Actinomycetota</taxon>
        <taxon>Actinomycetes</taxon>
        <taxon>Micromonosporales</taxon>
        <taxon>Micromonosporaceae</taxon>
        <taxon>Micromonospora</taxon>
    </lineage>
</organism>
<feature type="transmembrane region" description="Helical" evidence="2">
    <location>
        <begin position="84"/>
        <end position="108"/>
    </location>
</feature>
<evidence type="ECO:0000256" key="1">
    <source>
        <dbReference type="SAM" id="MobiDB-lite"/>
    </source>
</evidence>